<dbReference type="STRING" id="6832.A0A553NP58"/>
<evidence type="ECO:0000256" key="7">
    <source>
        <dbReference type="SAM" id="Phobius"/>
    </source>
</evidence>
<evidence type="ECO:0000259" key="8">
    <source>
        <dbReference type="PROSITE" id="PS50275"/>
    </source>
</evidence>
<feature type="transmembrane region" description="Helical" evidence="7">
    <location>
        <begin position="561"/>
        <end position="578"/>
    </location>
</feature>
<evidence type="ECO:0000256" key="1">
    <source>
        <dbReference type="ARBA" id="ARBA00013038"/>
    </source>
</evidence>
<sequence length="594" mass="67512">MNILYSDLILNVSQEKFMIESTSENRKEALFIDRVTHELEIKAIASQVERLNFTERKSIAGLLGILELPSGLHLLIARGRDKIGEITPENHGVYRMVSAEILAFAKSTNHLSSAQLEANSAYLSMVEQVLSTPEFYFSYSMDLSHSSQRRATLGPNGLIPSVISLHSKCDSRFVWNHWLLKRFLALGEPFLQYCVPILHGVIYIRKCSLNGKYFRWAMIARRSNRRAGVRYFRRGCDEWGQCANFVESEQIVEHCESWSSYVQTRGSIPLFWTQLPNVKDRKPTPKLEAEKKHVDAFKKHFLEQQALYGGQVMLNLVDQHKAEGDLQRHVKSVHETANLANVQYVAFDFHAECPTMNWDKLFNLVRDLSPQLLQQSHFYQTTSGGVLSRQIGVFRTNCIDCLDRTNVVQSLIFRENIQLVLMKMGVLGEGEPIQSFPHFIDIFNNVMADIGDILSIQYAGTGALKTDFTRTGKRTVPGMLNDLKVTVNRYIKNNFFDGFRQDAIDLFLGRHQFNPGAPDAIEPLTTYTPLHALLPVCLILSLGMLLLTAFSGGDWADQGTWIYLGFWLAAICGVLALLRRQAEEYVNKPRLIVV</sequence>
<name>A0A553NP58_TIGCA</name>
<dbReference type="InterPro" id="IPR002013">
    <property type="entry name" value="SAC_dom"/>
</dbReference>
<dbReference type="OMA" id="FHQERAN"/>
<keyword evidence="7" id="KW-0812">Transmembrane</keyword>
<proteinExistence type="predicted"/>
<dbReference type="GO" id="GO:0046856">
    <property type="term" value="P:phosphatidylinositol dephosphorylation"/>
    <property type="evidence" value="ECO:0007669"/>
    <property type="project" value="TreeGrafter"/>
</dbReference>
<dbReference type="GO" id="GO:0005783">
    <property type="term" value="C:endoplasmic reticulum"/>
    <property type="evidence" value="ECO:0007669"/>
    <property type="project" value="TreeGrafter"/>
</dbReference>
<dbReference type="OrthoDB" id="405996at2759"/>
<keyword evidence="7" id="KW-1133">Transmembrane helix</keyword>
<dbReference type="PANTHER" id="PTHR45662">
    <property type="entry name" value="PHOSPHATIDYLINOSITIDE PHOSPHATASE SAC1"/>
    <property type="match status" value="1"/>
</dbReference>
<dbReference type="PROSITE" id="PS50275">
    <property type="entry name" value="SAC"/>
    <property type="match status" value="1"/>
</dbReference>
<dbReference type="GO" id="GO:0004438">
    <property type="term" value="F:phosphatidylinositol-3-phosphate phosphatase activity"/>
    <property type="evidence" value="ECO:0007669"/>
    <property type="project" value="UniProtKB-EC"/>
</dbReference>
<feature type="domain" description="SAC" evidence="8">
    <location>
        <begin position="126"/>
        <end position="460"/>
    </location>
</feature>
<dbReference type="AlphaFoldDB" id="A0A553NP58"/>
<organism evidence="9 10">
    <name type="scientific">Tigriopus californicus</name>
    <name type="common">Marine copepod</name>
    <dbReference type="NCBI Taxonomy" id="6832"/>
    <lineage>
        <taxon>Eukaryota</taxon>
        <taxon>Metazoa</taxon>
        <taxon>Ecdysozoa</taxon>
        <taxon>Arthropoda</taxon>
        <taxon>Crustacea</taxon>
        <taxon>Multicrustacea</taxon>
        <taxon>Hexanauplia</taxon>
        <taxon>Copepoda</taxon>
        <taxon>Harpacticoida</taxon>
        <taxon>Harpacticidae</taxon>
        <taxon>Tigriopus</taxon>
    </lineage>
</organism>
<evidence type="ECO:0000256" key="5">
    <source>
        <dbReference type="ARBA" id="ARBA00041396"/>
    </source>
</evidence>
<evidence type="ECO:0000256" key="3">
    <source>
        <dbReference type="ARBA" id="ARBA00036807"/>
    </source>
</evidence>
<evidence type="ECO:0000256" key="6">
    <source>
        <dbReference type="ARBA" id="ARBA00041911"/>
    </source>
</evidence>
<keyword evidence="10" id="KW-1185">Reference proteome</keyword>
<comment type="catalytic activity">
    <reaction evidence="2">
        <text>a 1,2-diacyl-sn-glycero-3-phospho-(1D-myo-inositol-3-phosphate) + H2O = a 1,2-diacyl-sn-glycero-3-phospho-(1D-myo-inositol) + phosphate</text>
        <dbReference type="Rhea" id="RHEA:12316"/>
        <dbReference type="ChEBI" id="CHEBI:15377"/>
        <dbReference type="ChEBI" id="CHEBI:43474"/>
        <dbReference type="ChEBI" id="CHEBI:57880"/>
        <dbReference type="ChEBI" id="CHEBI:58088"/>
        <dbReference type="EC" id="3.1.3.64"/>
    </reaction>
    <physiologicalReaction direction="left-to-right" evidence="2">
        <dbReference type="Rhea" id="RHEA:12317"/>
    </physiologicalReaction>
</comment>
<dbReference type="EC" id="3.1.3.64" evidence="1"/>
<accession>A0A553NP58</accession>
<dbReference type="GO" id="GO:0043812">
    <property type="term" value="F:phosphatidylinositol-4-phosphate phosphatase activity"/>
    <property type="evidence" value="ECO:0007669"/>
    <property type="project" value="TreeGrafter"/>
</dbReference>
<evidence type="ECO:0000256" key="4">
    <source>
        <dbReference type="ARBA" id="ARBA00040795"/>
    </source>
</evidence>
<reference evidence="9 10" key="1">
    <citation type="journal article" date="2018" name="Nat. Ecol. Evol.">
        <title>Genomic signatures of mitonuclear coevolution across populations of Tigriopus californicus.</title>
        <authorList>
            <person name="Barreto F.S."/>
            <person name="Watson E.T."/>
            <person name="Lima T.G."/>
            <person name="Willett C.S."/>
            <person name="Edmands S."/>
            <person name="Li W."/>
            <person name="Burton R.S."/>
        </authorList>
    </citation>
    <scope>NUCLEOTIDE SEQUENCE [LARGE SCALE GENOMIC DNA]</scope>
    <source>
        <strain evidence="9 10">San Diego</strain>
    </source>
</reference>
<dbReference type="Proteomes" id="UP000318571">
    <property type="component" value="Chromosome 4"/>
</dbReference>
<protein>
    <recommendedName>
        <fullName evidence="4">Phosphatidylinositol-3-phosphatase SAC1</fullName>
        <ecNumber evidence="1">3.1.3.64</ecNumber>
    </recommendedName>
    <alternativeName>
        <fullName evidence="6">Phosphatidylinositol-4-phosphate phosphatase</fullName>
    </alternativeName>
    <alternativeName>
        <fullName evidence="5">Suppressor of actin mutations 1-like protein</fullName>
    </alternativeName>
</protein>
<evidence type="ECO:0000256" key="2">
    <source>
        <dbReference type="ARBA" id="ARBA00036631"/>
    </source>
</evidence>
<feature type="transmembrane region" description="Helical" evidence="7">
    <location>
        <begin position="530"/>
        <end position="549"/>
    </location>
</feature>
<evidence type="ECO:0000313" key="10">
    <source>
        <dbReference type="Proteomes" id="UP000318571"/>
    </source>
</evidence>
<comment type="catalytic activity">
    <reaction evidence="3">
        <text>a 1,2-diacyl-sn-glycero-3-phospho-(1D-myo-inositol 4-phosphate) + H2O = a 1,2-diacyl-sn-glycero-3-phospho-(1D-myo-inositol) + phosphate</text>
        <dbReference type="Rhea" id="RHEA:55652"/>
        <dbReference type="ChEBI" id="CHEBI:15377"/>
        <dbReference type="ChEBI" id="CHEBI:43474"/>
        <dbReference type="ChEBI" id="CHEBI:57880"/>
        <dbReference type="ChEBI" id="CHEBI:58178"/>
    </reaction>
    <physiologicalReaction direction="left-to-right" evidence="3">
        <dbReference type="Rhea" id="RHEA:55653"/>
    </physiologicalReaction>
</comment>
<dbReference type="PANTHER" id="PTHR45662:SF2">
    <property type="entry name" value="PHOSPHATIDYLINOSITOL-3-PHOSPHATASE SAC1"/>
    <property type="match status" value="1"/>
</dbReference>
<evidence type="ECO:0000313" key="9">
    <source>
        <dbReference type="EMBL" id="TRY67180.1"/>
    </source>
</evidence>
<comment type="caution">
    <text evidence="9">The sequence shown here is derived from an EMBL/GenBank/DDBJ whole genome shotgun (WGS) entry which is preliminary data.</text>
</comment>
<gene>
    <name evidence="9" type="ORF">TCAL_02285</name>
</gene>
<dbReference type="EMBL" id="VCGU01000011">
    <property type="protein sequence ID" value="TRY67180.1"/>
    <property type="molecule type" value="Genomic_DNA"/>
</dbReference>
<keyword evidence="7" id="KW-0472">Membrane</keyword>
<dbReference type="Pfam" id="PF02383">
    <property type="entry name" value="Syja_N"/>
    <property type="match status" value="1"/>
</dbReference>